<reference evidence="2 3" key="1">
    <citation type="journal article" date="2020" name="Microorganisms">
        <title>Osmotic Adaptation and Compatible Solute Biosynthesis of Phototrophic Bacteria as Revealed from Genome Analyses.</title>
        <authorList>
            <person name="Imhoff J.F."/>
            <person name="Rahn T."/>
            <person name="Kunzel S."/>
            <person name="Keller A."/>
            <person name="Neulinger S.C."/>
        </authorList>
    </citation>
    <scope>NUCLEOTIDE SEQUENCE [LARGE SCALE GENOMIC DNA]</scope>
    <source>
        <strain evidence="2 3">DSM 25653</strain>
    </source>
</reference>
<gene>
    <name evidence="2" type="ORF">CKO42_16685</name>
</gene>
<dbReference type="EMBL" id="NRRY01000030">
    <property type="protein sequence ID" value="MBK1620048.1"/>
    <property type="molecule type" value="Genomic_DNA"/>
</dbReference>
<dbReference type="Proteomes" id="UP001138768">
    <property type="component" value="Unassembled WGS sequence"/>
</dbReference>
<proteinExistence type="predicted"/>
<name>A0A9X0WAM2_9GAMM</name>
<accession>A0A9X0WAM2</accession>
<evidence type="ECO:0000313" key="2">
    <source>
        <dbReference type="EMBL" id="MBK1620048.1"/>
    </source>
</evidence>
<evidence type="ECO:0000256" key="1">
    <source>
        <dbReference type="SAM" id="Phobius"/>
    </source>
</evidence>
<organism evidence="2 3">
    <name type="scientific">Lamprobacter modestohalophilus</name>
    <dbReference type="NCBI Taxonomy" id="1064514"/>
    <lineage>
        <taxon>Bacteria</taxon>
        <taxon>Pseudomonadati</taxon>
        <taxon>Pseudomonadota</taxon>
        <taxon>Gammaproteobacteria</taxon>
        <taxon>Chromatiales</taxon>
        <taxon>Chromatiaceae</taxon>
        <taxon>Lamprobacter</taxon>
    </lineage>
</organism>
<protein>
    <submittedName>
        <fullName evidence="2">Uncharacterized protein</fullName>
    </submittedName>
</protein>
<feature type="transmembrane region" description="Helical" evidence="1">
    <location>
        <begin position="7"/>
        <end position="28"/>
    </location>
</feature>
<keyword evidence="3" id="KW-1185">Reference proteome</keyword>
<dbReference type="RefSeq" id="WP_200246474.1">
    <property type="nucleotide sequence ID" value="NZ_JAXUFI010000002.1"/>
</dbReference>
<keyword evidence="1" id="KW-1133">Transmembrane helix</keyword>
<feature type="transmembrane region" description="Helical" evidence="1">
    <location>
        <begin position="48"/>
        <end position="73"/>
    </location>
</feature>
<comment type="caution">
    <text evidence="2">The sequence shown here is derived from an EMBL/GenBank/DDBJ whole genome shotgun (WGS) entry which is preliminary data.</text>
</comment>
<sequence length="78" mass="8946">MKKKLNLLLFSAFWSFVLALVMTLIGFLHQEQVDLTEAATGGIVWSRVLYLFLGWFGFSMVVMLIGSLIYILMSRRRG</sequence>
<evidence type="ECO:0000313" key="3">
    <source>
        <dbReference type="Proteomes" id="UP001138768"/>
    </source>
</evidence>
<keyword evidence="1" id="KW-0812">Transmembrane</keyword>
<dbReference type="AlphaFoldDB" id="A0A9X0WAM2"/>
<keyword evidence="1" id="KW-0472">Membrane</keyword>